<name>A0A1R1X3I6_9FUNG</name>
<evidence type="ECO:0000313" key="1">
    <source>
        <dbReference type="EMBL" id="OMJ09192.1"/>
    </source>
</evidence>
<organism evidence="1 2">
    <name type="scientific">Smittium culicis</name>
    <dbReference type="NCBI Taxonomy" id="133412"/>
    <lineage>
        <taxon>Eukaryota</taxon>
        <taxon>Fungi</taxon>
        <taxon>Fungi incertae sedis</taxon>
        <taxon>Zoopagomycota</taxon>
        <taxon>Kickxellomycotina</taxon>
        <taxon>Harpellomycetes</taxon>
        <taxon>Harpellales</taxon>
        <taxon>Legeriomycetaceae</taxon>
        <taxon>Smittium</taxon>
    </lineage>
</organism>
<keyword evidence="2" id="KW-1185">Reference proteome</keyword>
<gene>
    <name evidence="1" type="ORF">AYI69_g10781</name>
</gene>
<proteinExistence type="predicted"/>
<dbReference type="Proteomes" id="UP000187429">
    <property type="component" value="Unassembled WGS sequence"/>
</dbReference>
<comment type="caution">
    <text evidence="1">The sequence shown here is derived from an EMBL/GenBank/DDBJ whole genome shotgun (WGS) entry which is preliminary data.</text>
</comment>
<evidence type="ECO:0000313" key="2">
    <source>
        <dbReference type="Proteomes" id="UP000187429"/>
    </source>
</evidence>
<dbReference type="EMBL" id="LSSM01007138">
    <property type="protein sequence ID" value="OMJ09192.1"/>
    <property type="molecule type" value="Genomic_DNA"/>
</dbReference>
<feature type="non-terminal residue" evidence="1">
    <location>
        <position position="15"/>
    </location>
</feature>
<protein>
    <submittedName>
        <fullName evidence="1">Uncharacterized protein</fullName>
    </submittedName>
</protein>
<accession>A0A1R1X3I6</accession>
<reference evidence="2" key="1">
    <citation type="submission" date="2017-01" db="EMBL/GenBank/DDBJ databases">
        <authorList>
            <person name="Wang Y."/>
            <person name="White M."/>
            <person name="Kvist S."/>
            <person name="Moncalvo J.-M."/>
        </authorList>
    </citation>
    <scope>NUCLEOTIDE SEQUENCE [LARGE SCALE GENOMIC DNA]</scope>
    <source>
        <strain evidence="2">ID-206-W2</strain>
    </source>
</reference>
<sequence>MPSGYGAARAAEGGR</sequence>